<evidence type="ECO:0000256" key="1">
    <source>
        <dbReference type="ARBA" id="ARBA00005417"/>
    </source>
</evidence>
<dbReference type="InterPro" id="IPR003593">
    <property type="entry name" value="AAA+_ATPase"/>
</dbReference>
<evidence type="ECO:0000256" key="5">
    <source>
        <dbReference type="ARBA" id="ARBA00022970"/>
    </source>
</evidence>
<evidence type="ECO:0000313" key="7">
    <source>
        <dbReference type="EMBL" id="SHG06646.1"/>
    </source>
</evidence>
<dbReference type="InterPro" id="IPR027417">
    <property type="entry name" value="P-loop_NTPase"/>
</dbReference>
<dbReference type="SUPFAM" id="SSF52540">
    <property type="entry name" value="P-loop containing nucleoside triphosphate hydrolases"/>
    <property type="match status" value="1"/>
</dbReference>
<dbReference type="Pfam" id="PF00005">
    <property type="entry name" value="ABC_tran"/>
    <property type="match status" value="1"/>
</dbReference>
<dbReference type="OrthoDB" id="9780436at2"/>
<evidence type="ECO:0000313" key="8">
    <source>
        <dbReference type="Proteomes" id="UP000184076"/>
    </source>
</evidence>
<dbReference type="EMBL" id="FQVB01000039">
    <property type="protein sequence ID" value="SHG06646.1"/>
    <property type="molecule type" value="Genomic_DNA"/>
</dbReference>
<accession>A0A1M5GSD5</accession>
<feature type="domain" description="ABC transporter" evidence="6">
    <location>
        <begin position="3"/>
        <end position="233"/>
    </location>
</feature>
<protein>
    <submittedName>
        <fullName evidence="7">Amino acid/amide ABC transporter ATP-binding protein 2, HAAT family (TC 3.A.1.4.-)</fullName>
    </submittedName>
</protein>
<keyword evidence="5" id="KW-0029">Amino-acid transport</keyword>
<keyword evidence="2" id="KW-0813">Transport</keyword>
<evidence type="ECO:0000256" key="4">
    <source>
        <dbReference type="ARBA" id="ARBA00022840"/>
    </source>
</evidence>
<dbReference type="CDD" id="cd03224">
    <property type="entry name" value="ABC_TM1139_LivF_branched"/>
    <property type="match status" value="1"/>
</dbReference>
<dbReference type="GO" id="GO:0016887">
    <property type="term" value="F:ATP hydrolysis activity"/>
    <property type="evidence" value="ECO:0007669"/>
    <property type="project" value="InterPro"/>
</dbReference>
<dbReference type="GO" id="GO:0015658">
    <property type="term" value="F:branched-chain amino acid transmembrane transporter activity"/>
    <property type="evidence" value="ECO:0007669"/>
    <property type="project" value="TreeGrafter"/>
</dbReference>
<dbReference type="Proteomes" id="UP000184076">
    <property type="component" value="Unassembled WGS sequence"/>
</dbReference>
<reference evidence="8" key="1">
    <citation type="submission" date="2016-11" db="EMBL/GenBank/DDBJ databases">
        <authorList>
            <person name="Varghese N."/>
            <person name="Submissions S."/>
        </authorList>
    </citation>
    <scope>NUCLEOTIDE SEQUENCE [LARGE SCALE GENOMIC DNA]</scope>
    <source>
        <strain evidence="8">DSM 9756</strain>
    </source>
</reference>
<sequence>MSLEVVDIHVFYGDSYILQGISLEVREGEIVCLLGRNGAGKTTTLRGIVGYAPPRRGEIRFRGKVISGRQVHEIVRAGIGYVPEDRRIFPGLTVEENLEVAVLPERPGRKPWTPERIFEEFPLLERLRKKRGGELSGGEQQLLAIARALVGNPALLLLDEPCEGLAPVVVEFLGEVISGLKSEMPILLAEQNARFALSVADRGYVIEKGRVQCEGPVERLREDREVQDRYLAV</sequence>
<evidence type="ECO:0000256" key="3">
    <source>
        <dbReference type="ARBA" id="ARBA00022741"/>
    </source>
</evidence>
<dbReference type="InterPro" id="IPR052156">
    <property type="entry name" value="BCAA_Transport_ATP-bd_LivF"/>
</dbReference>
<keyword evidence="4 7" id="KW-0067">ATP-binding</keyword>
<evidence type="ECO:0000259" key="6">
    <source>
        <dbReference type="PROSITE" id="PS50893"/>
    </source>
</evidence>
<dbReference type="InterPro" id="IPR017871">
    <property type="entry name" value="ABC_transporter-like_CS"/>
</dbReference>
<name>A0A1M5GSD5_9BACT</name>
<evidence type="ECO:0000256" key="2">
    <source>
        <dbReference type="ARBA" id="ARBA00022448"/>
    </source>
</evidence>
<dbReference type="SMART" id="SM00382">
    <property type="entry name" value="AAA"/>
    <property type="match status" value="1"/>
</dbReference>
<keyword evidence="3" id="KW-0547">Nucleotide-binding</keyword>
<dbReference type="GO" id="GO:0005524">
    <property type="term" value="F:ATP binding"/>
    <property type="evidence" value="ECO:0007669"/>
    <property type="project" value="UniProtKB-KW"/>
</dbReference>
<dbReference type="AlphaFoldDB" id="A0A1M5GSD5"/>
<proteinExistence type="inferred from homology"/>
<dbReference type="PANTHER" id="PTHR43820:SF2">
    <property type="entry name" value="ABC TRANSPORTER ATP-BINDING PROTEIN"/>
    <property type="match status" value="1"/>
</dbReference>
<dbReference type="PANTHER" id="PTHR43820">
    <property type="entry name" value="HIGH-AFFINITY BRANCHED-CHAIN AMINO ACID TRANSPORT ATP-BINDING PROTEIN LIVF"/>
    <property type="match status" value="1"/>
</dbReference>
<comment type="similarity">
    <text evidence="1">Belongs to the ABC transporter superfamily.</text>
</comment>
<keyword evidence="8" id="KW-1185">Reference proteome</keyword>
<organism evidence="7 8">
    <name type="scientific">Desulfacinum infernum DSM 9756</name>
    <dbReference type="NCBI Taxonomy" id="1121391"/>
    <lineage>
        <taxon>Bacteria</taxon>
        <taxon>Pseudomonadati</taxon>
        <taxon>Thermodesulfobacteriota</taxon>
        <taxon>Syntrophobacteria</taxon>
        <taxon>Syntrophobacterales</taxon>
        <taxon>Syntrophobacteraceae</taxon>
        <taxon>Desulfacinum</taxon>
    </lineage>
</organism>
<dbReference type="Gene3D" id="3.40.50.300">
    <property type="entry name" value="P-loop containing nucleotide triphosphate hydrolases"/>
    <property type="match status" value="1"/>
</dbReference>
<gene>
    <name evidence="7" type="ORF">SAMN02745206_03205</name>
</gene>
<dbReference type="STRING" id="1121391.SAMN02745206_03205"/>
<dbReference type="PROSITE" id="PS50893">
    <property type="entry name" value="ABC_TRANSPORTER_2"/>
    <property type="match status" value="1"/>
</dbReference>
<dbReference type="InterPro" id="IPR003439">
    <property type="entry name" value="ABC_transporter-like_ATP-bd"/>
</dbReference>
<dbReference type="GO" id="GO:0015807">
    <property type="term" value="P:L-amino acid transport"/>
    <property type="evidence" value="ECO:0007669"/>
    <property type="project" value="TreeGrafter"/>
</dbReference>
<dbReference type="RefSeq" id="WP_073041255.1">
    <property type="nucleotide sequence ID" value="NZ_FQVB01000039.1"/>
</dbReference>
<dbReference type="PROSITE" id="PS00211">
    <property type="entry name" value="ABC_TRANSPORTER_1"/>
    <property type="match status" value="1"/>
</dbReference>